<sequence length="355" mass="40323">MKWVLDRRLKGWKEDLETHANCASLLLETQRFLSERNEHEFIPPGVSTIDISGLDLSFPTLPQYSAQEGPPKVTKCSSTHLVNDEQHLPVAMECMPVVQNEIKDKRKKHLGQKFQEASIENIFELIDKELPQSKYDSLDTSVINRLVHTHESLKPPSYQIIGDNIDLHVKAKHMSSERQNKSIHWFALNAIQDGVNGLDLPDDNPIKDVLEMENIEFLPSITDNDDLLHDLIPLCARIAIEKLPALNCFKDVKICHIPHRYSQVMKQKSAQEPLGILFKNENLNDEMIDILQAIHDNYIPVTVTQEPTEDGYTLASEVTEQVFFGGDQLTDERARNSIDARGDGDSLLERSNSKS</sequence>
<dbReference type="Pfam" id="PF20231">
    <property type="entry name" value="DUF6589"/>
    <property type="match status" value="1"/>
</dbReference>
<organism evidence="3 4">
    <name type="scientific">Actinia tenebrosa</name>
    <name type="common">Australian red waratah sea anemone</name>
    <dbReference type="NCBI Taxonomy" id="6105"/>
    <lineage>
        <taxon>Eukaryota</taxon>
        <taxon>Metazoa</taxon>
        <taxon>Cnidaria</taxon>
        <taxon>Anthozoa</taxon>
        <taxon>Hexacorallia</taxon>
        <taxon>Actiniaria</taxon>
        <taxon>Actiniidae</taxon>
        <taxon>Actinia</taxon>
    </lineage>
</organism>
<gene>
    <name evidence="4" type="primary">LOC116290897</name>
</gene>
<name>A0A6P8HML2_ACTTE</name>
<evidence type="ECO:0000259" key="2">
    <source>
        <dbReference type="Pfam" id="PF20231"/>
    </source>
</evidence>
<dbReference type="InParanoid" id="A0A6P8HML2"/>
<dbReference type="GeneID" id="116290897"/>
<dbReference type="InterPro" id="IPR046496">
    <property type="entry name" value="DUF6589"/>
</dbReference>
<protein>
    <submittedName>
        <fullName evidence="4">Uncharacterized protein LOC116290897</fullName>
    </submittedName>
</protein>
<proteinExistence type="predicted"/>
<keyword evidence="3" id="KW-1185">Reference proteome</keyword>
<dbReference type="OrthoDB" id="5985139at2759"/>
<dbReference type="RefSeq" id="XP_031553877.1">
    <property type="nucleotide sequence ID" value="XM_031698017.1"/>
</dbReference>
<dbReference type="AlphaFoldDB" id="A0A6P8HML2"/>
<evidence type="ECO:0000313" key="3">
    <source>
        <dbReference type="Proteomes" id="UP000515163"/>
    </source>
</evidence>
<evidence type="ECO:0000313" key="4">
    <source>
        <dbReference type="RefSeq" id="XP_031553877.1"/>
    </source>
</evidence>
<accession>A0A6P8HML2</accession>
<feature type="region of interest" description="Disordered" evidence="1">
    <location>
        <begin position="334"/>
        <end position="355"/>
    </location>
</feature>
<dbReference type="KEGG" id="aten:116290897"/>
<evidence type="ECO:0000256" key="1">
    <source>
        <dbReference type="SAM" id="MobiDB-lite"/>
    </source>
</evidence>
<feature type="domain" description="DUF6589" evidence="2">
    <location>
        <begin position="219"/>
        <end position="350"/>
    </location>
</feature>
<reference evidence="4" key="1">
    <citation type="submission" date="2025-08" db="UniProtKB">
        <authorList>
            <consortium name="RefSeq"/>
        </authorList>
    </citation>
    <scope>IDENTIFICATION</scope>
    <source>
        <tissue evidence="4">Tentacle</tissue>
    </source>
</reference>
<dbReference type="Proteomes" id="UP000515163">
    <property type="component" value="Unplaced"/>
</dbReference>